<evidence type="ECO:0008006" key="5">
    <source>
        <dbReference type="Google" id="ProtNLM"/>
    </source>
</evidence>
<feature type="chain" id="PRO_5032873442" description="Aspartate-semialdehyde dehydrogenase" evidence="2">
    <location>
        <begin position="20"/>
        <end position="198"/>
    </location>
</feature>
<protein>
    <recommendedName>
        <fullName evidence="5">Aspartate-semialdehyde dehydrogenase</fullName>
    </recommendedName>
</protein>
<dbReference type="RefSeq" id="WP_160671056.1">
    <property type="nucleotide sequence ID" value="NZ_WTYN01000001.1"/>
</dbReference>
<sequence>MKRFLLAVLLLPAACNQQADSRQAEETAASPEDRAATEMHSEIGAKPSMALLPDGLSYRVAGGTETVQVSFGAPQESIERVAREAFGEPRERTSNEECGAGPMEFAQYGPLQLNFQDGALVGWFLQSGGKVATVDGVQPGVTTFDDLARDHEGRMADGSTLEGEFSYQPLGGGERVGGFVDRDGTILSLNAGMNCFFR</sequence>
<organism evidence="3 4">
    <name type="scientific">Qipengyuania oceanensis</name>
    <dbReference type="NCBI Taxonomy" id="1463597"/>
    <lineage>
        <taxon>Bacteria</taxon>
        <taxon>Pseudomonadati</taxon>
        <taxon>Pseudomonadota</taxon>
        <taxon>Alphaproteobacteria</taxon>
        <taxon>Sphingomonadales</taxon>
        <taxon>Erythrobacteraceae</taxon>
        <taxon>Qipengyuania</taxon>
    </lineage>
</organism>
<name>A0A844YAG4_9SPHN</name>
<comment type="caution">
    <text evidence="3">The sequence shown here is derived from an EMBL/GenBank/DDBJ whole genome shotgun (WGS) entry which is preliminary data.</text>
</comment>
<evidence type="ECO:0000256" key="2">
    <source>
        <dbReference type="SAM" id="SignalP"/>
    </source>
</evidence>
<gene>
    <name evidence="3" type="ORF">GRI48_02710</name>
</gene>
<evidence type="ECO:0000313" key="3">
    <source>
        <dbReference type="EMBL" id="MXO61916.1"/>
    </source>
</evidence>
<evidence type="ECO:0000313" key="4">
    <source>
        <dbReference type="Proteomes" id="UP000445582"/>
    </source>
</evidence>
<feature type="signal peptide" evidence="2">
    <location>
        <begin position="1"/>
        <end position="19"/>
    </location>
</feature>
<keyword evidence="4" id="KW-1185">Reference proteome</keyword>
<evidence type="ECO:0000256" key="1">
    <source>
        <dbReference type="SAM" id="MobiDB-lite"/>
    </source>
</evidence>
<proteinExistence type="predicted"/>
<dbReference type="Proteomes" id="UP000445582">
    <property type="component" value="Unassembled WGS sequence"/>
</dbReference>
<dbReference type="EMBL" id="WTYN01000001">
    <property type="protein sequence ID" value="MXO61916.1"/>
    <property type="molecule type" value="Genomic_DNA"/>
</dbReference>
<feature type="compositionally biased region" description="Basic and acidic residues" evidence="1">
    <location>
        <begin position="31"/>
        <end position="43"/>
    </location>
</feature>
<accession>A0A844YAG4</accession>
<reference evidence="3 4" key="1">
    <citation type="submission" date="2019-12" db="EMBL/GenBank/DDBJ databases">
        <title>Genomic-based taxomic classification of the family Erythrobacteraceae.</title>
        <authorList>
            <person name="Xu L."/>
        </authorList>
    </citation>
    <scope>NUCLEOTIDE SEQUENCE [LARGE SCALE GENOMIC DNA]</scope>
    <source>
        <strain evidence="3 4">MCCC 1A09965</strain>
    </source>
</reference>
<dbReference type="AlphaFoldDB" id="A0A844YAG4"/>
<dbReference type="OrthoDB" id="878483at2"/>
<feature type="region of interest" description="Disordered" evidence="1">
    <location>
        <begin position="19"/>
        <end position="46"/>
    </location>
</feature>
<keyword evidence="2" id="KW-0732">Signal</keyword>